<organism evidence="1 2">
    <name type="scientific">Stutzerimonas kunmingensis</name>
    <dbReference type="NCBI Taxonomy" id="1211807"/>
    <lineage>
        <taxon>Bacteria</taxon>
        <taxon>Pseudomonadati</taxon>
        <taxon>Pseudomonadota</taxon>
        <taxon>Gammaproteobacteria</taxon>
        <taxon>Pseudomonadales</taxon>
        <taxon>Pseudomonadaceae</taxon>
        <taxon>Stutzerimonas</taxon>
    </lineage>
</organism>
<gene>
    <name evidence="1" type="ORF">K7H17_12190</name>
</gene>
<comment type="caution">
    <text evidence="1">The sequence shown here is derived from an EMBL/GenBank/DDBJ whole genome shotgun (WGS) entry which is preliminary data.</text>
</comment>
<reference evidence="1" key="1">
    <citation type="submission" date="2021-08" db="EMBL/GenBank/DDBJ databases">
        <title>Isolation and characterization of neutrophilic mixotrophic iron-oxidizing bacteria from deep-sea hydrothermal vents.</title>
        <authorList>
            <person name="He Y."/>
        </authorList>
    </citation>
    <scope>NUCLEOTIDE SEQUENCE</scope>
    <source>
        <strain evidence="1">IOP_13</strain>
    </source>
</reference>
<evidence type="ECO:0000313" key="1">
    <source>
        <dbReference type="EMBL" id="MCD1608627.1"/>
    </source>
</evidence>
<dbReference type="AlphaFoldDB" id="A0A9X1N4M6"/>
<keyword evidence="2" id="KW-1185">Reference proteome</keyword>
<evidence type="ECO:0008006" key="3">
    <source>
        <dbReference type="Google" id="ProtNLM"/>
    </source>
</evidence>
<proteinExistence type="predicted"/>
<name>A0A9X1N4M6_9GAMM</name>
<dbReference type="EMBL" id="JAINWF010000006">
    <property type="protein sequence ID" value="MCD1608627.1"/>
    <property type="molecule type" value="Genomic_DNA"/>
</dbReference>
<protein>
    <recommendedName>
        <fullName evidence="3">Phage virion morphogenesis protein</fullName>
    </recommendedName>
</protein>
<dbReference type="Proteomes" id="UP001138989">
    <property type="component" value="Unassembled WGS sequence"/>
</dbReference>
<evidence type="ECO:0000313" key="2">
    <source>
        <dbReference type="Proteomes" id="UP001138989"/>
    </source>
</evidence>
<sequence>MAIPLILRGLAASSDGKKSVEMLADTKQLQELAVKIKNLGPSNPHVKSGLHQIAALWENRIKSNFRRSVDPYDSKWHEIKHRDGQPLLDTGMLRNSINSEVRGLSIVLGSSIDYADKHQRGIGVRQRMFLPTPVVGLPDKWKNEYTKIMLDKVQKAVQ</sequence>
<dbReference type="RefSeq" id="WP_230697705.1">
    <property type="nucleotide sequence ID" value="NZ_JAINWF010000006.1"/>
</dbReference>
<accession>A0A9X1N4M6</accession>